<feature type="domain" description="AMP-binding enzyme C-terminal" evidence="2">
    <location>
        <begin position="426"/>
        <end position="497"/>
    </location>
</feature>
<dbReference type="Gene3D" id="3.40.50.12780">
    <property type="entry name" value="N-terminal domain of ligase-like"/>
    <property type="match status" value="1"/>
</dbReference>
<proteinExistence type="predicted"/>
<dbReference type="EMBL" id="BAABIV010000002">
    <property type="protein sequence ID" value="GAA4970457.1"/>
    <property type="molecule type" value="Genomic_DNA"/>
</dbReference>
<sequence length="514" mass="55305">MSAPIRPGLHERFRRGLELSPGRTAVHTDTTALTYQDAHELALTWAGTLLSAAPEPPRAVGVLAAKGTEAYAGMLAALYAGAAVVPLHPGFPAVRTERMLRDAGVSAVVADDQGLAALRALPRDPGVPVLAPGRDAGPLRQLRPSRNLALAEPRPVAGEDVATILFTSGSTGRPKGVPVTHRSTAHYFDVLDRRYDFTPDDVFSQTFDLNFDCALFDLFCAWGAGATVRPVPAHAYRELPGFAKETGMSVWFSTPSAIALLRRMRALAPGALHGLRWSFFAGEALRADDVEDWLRAAPASRVENLYGPTELTVTVTGHRWDPRRSPGRCVNGLVPIGAVHDGHDHLLLGPDGRPVADEGELCVSGPQMTPGYLDPADDAGRFLHHRGRTWYRTGDRVRRLDDGELIYLGRLDSQVQIQGWRVEVAEIEHALRSSGAVEDAVVVAAAGPRGTELYAFYTGDARPAAELAGKLGEVLPHALVPKHFRQVSQFPLNSNRKIDRRALAASAAHGIGVG</sequence>
<dbReference type="InterPro" id="IPR025110">
    <property type="entry name" value="AMP-bd_C"/>
</dbReference>
<keyword evidence="3" id="KW-0436">Ligase</keyword>
<gene>
    <name evidence="3" type="ORF">GCM10023257_02950</name>
</gene>
<dbReference type="InterPro" id="IPR042099">
    <property type="entry name" value="ANL_N_sf"/>
</dbReference>
<dbReference type="PROSITE" id="PS00455">
    <property type="entry name" value="AMP_BINDING"/>
    <property type="match status" value="1"/>
</dbReference>
<evidence type="ECO:0000259" key="1">
    <source>
        <dbReference type="Pfam" id="PF00501"/>
    </source>
</evidence>
<dbReference type="SUPFAM" id="SSF56801">
    <property type="entry name" value="Acetyl-CoA synthetase-like"/>
    <property type="match status" value="1"/>
</dbReference>
<keyword evidence="4" id="KW-1185">Reference proteome</keyword>
<evidence type="ECO:0000259" key="2">
    <source>
        <dbReference type="Pfam" id="PF13193"/>
    </source>
</evidence>
<dbReference type="PANTHER" id="PTHR45527">
    <property type="entry name" value="NONRIBOSOMAL PEPTIDE SYNTHETASE"/>
    <property type="match status" value="1"/>
</dbReference>
<accession>A0ABP9HGW2</accession>
<dbReference type="InterPro" id="IPR000873">
    <property type="entry name" value="AMP-dep_synth/lig_dom"/>
</dbReference>
<dbReference type="Gene3D" id="3.30.300.30">
    <property type="match status" value="1"/>
</dbReference>
<evidence type="ECO:0000313" key="3">
    <source>
        <dbReference type="EMBL" id="GAA4970457.1"/>
    </source>
</evidence>
<dbReference type="RefSeq" id="WP_226030075.1">
    <property type="nucleotide sequence ID" value="NZ_BAABIV010000002.1"/>
</dbReference>
<dbReference type="InterPro" id="IPR020845">
    <property type="entry name" value="AMP-binding_CS"/>
</dbReference>
<dbReference type="GO" id="GO:0016874">
    <property type="term" value="F:ligase activity"/>
    <property type="evidence" value="ECO:0007669"/>
    <property type="project" value="UniProtKB-KW"/>
</dbReference>
<dbReference type="InterPro" id="IPR045851">
    <property type="entry name" value="AMP-bd_C_sf"/>
</dbReference>
<evidence type="ECO:0000313" key="4">
    <source>
        <dbReference type="Proteomes" id="UP001500610"/>
    </source>
</evidence>
<protein>
    <submittedName>
        <fullName evidence="3">D-alanine--poly(Phosphoribitol) ligase</fullName>
    </submittedName>
</protein>
<feature type="domain" description="AMP-dependent synthetase/ligase" evidence="1">
    <location>
        <begin position="17"/>
        <end position="373"/>
    </location>
</feature>
<organism evidence="3 4">
    <name type="scientific">Streptomyces hyderabadensis</name>
    <dbReference type="NCBI Taxonomy" id="598549"/>
    <lineage>
        <taxon>Bacteria</taxon>
        <taxon>Bacillati</taxon>
        <taxon>Actinomycetota</taxon>
        <taxon>Actinomycetes</taxon>
        <taxon>Kitasatosporales</taxon>
        <taxon>Streptomycetaceae</taxon>
        <taxon>Streptomyces</taxon>
    </lineage>
</organism>
<comment type="caution">
    <text evidence="3">The sequence shown here is derived from an EMBL/GenBank/DDBJ whole genome shotgun (WGS) entry which is preliminary data.</text>
</comment>
<name>A0ABP9HGW2_9ACTN</name>
<dbReference type="Pfam" id="PF00501">
    <property type="entry name" value="AMP-binding"/>
    <property type="match status" value="1"/>
</dbReference>
<dbReference type="Pfam" id="PF13193">
    <property type="entry name" value="AMP-binding_C"/>
    <property type="match status" value="1"/>
</dbReference>
<dbReference type="Proteomes" id="UP001500610">
    <property type="component" value="Unassembled WGS sequence"/>
</dbReference>
<reference evidence="4" key="1">
    <citation type="journal article" date="2019" name="Int. J. Syst. Evol. Microbiol.">
        <title>The Global Catalogue of Microorganisms (GCM) 10K type strain sequencing project: providing services to taxonomists for standard genome sequencing and annotation.</title>
        <authorList>
            <consortium name="The Broad Institute Genomics Platform"/>
            <consortium name="The Broad Institute Genome Sequencing Center for Infectious Disease"/>
            <person name="Wu L."/>
            <person name="Ma J."/>
        </authorList>
    </citation>
    <scope>NUCLEOTIDE SEQUENCE [LARGE SCALE GENOMIC DNA]</scope>
    <source>
        <strain evidence="4">JCM 17657</strain>
    </source>
</reference>
<dbReference type="PANTHER" id="PTHR45527:SF1">
    <property type="entry name" value="FATTY ACID SYNTHASE"/>
    <property type="match status" value="1"/>
</dbReference>